<dbReference type="PANTHER" id="PTHR10037:SF62">
    <property type="entry name" value="SODIUM CHANNEL PROTEIN 60E"/>
    <property type="match status" value="1"/>
</dbReference>
<keyword evidence="3 5" id="KW-1133">Transmembrane helix</keyword>
<dbReference type="GO" id="GO:0005248">
    <property type="term" value="F:voltage-gated sodium channel activity"/>
    <property type="evidence" value="ECO:0007669"/>
    <property type="project" value="TreeGrafter"/>
</dbReference>
<feature type="transmembrane region" description="Helical" evidence="5">
    <location>
        <begin position="7"/>
        <end position="27"/>
    </location>
</feature>
<dbReference type="InterPro" id="IPR005821">
    <property type="entry name" value="Ion_trans_dom"/>
</dbReference>
<dbReference type="RefSeq" id="WP_129011546.1">
    <property type="nucleotide sequence ID" value="NZ_CP053835.1"/>
</dbReference>
<dbReference type="Gene3D" id="1.20.120.350">
    <property type="entry name" value="Voltage-gated potassium channels. Chain C"/>
    <property type="match status" value="1"/>
</dbReference>
<dbReference type="Pfam" id="PF00520">
    <property type="entry name" value="Ion_trans"/>
    <property type="match status" value="1"/>
</dbReference>
<dbReference type="EMBL" id="CP053835">
    <property type="protein sequence ID" value="QKF77386.1"/>
    <property type="molecule type" value="Genomic_DNA"/>
</dbReference>
<accession>A0AAE7BGA3</accession>
<dbReference type="InterPro" id="IPR043203">
    <property type="entry name" value="VGCC_Ca_Na"/>
</dbReference>
<dbReference type="Gene3D" id="1.10.287.70">
    <property type="match status" value="1"/>
</dbReference>
<name>A0AAE7BGA3_9BACT</name>
<comment type="subcellular location">
    <subcellularLocation>
        <location evidence="1">Membrane</location>
        <topology evidence="1">Multi-pass membrane protein</topology>
    </subcellularLocation>
</comment>
<proteinExistence type="predicted"/>
<evidence type="ECO:0000256" key="4">
    <source>
        <dbReference type="ARBA" id="ARBA00023136"/>
    </source>
</evidence>
<evidence type="ECO:0000313" key="8">
    <source>
        <dbReference type="Proteomes" id="UP000503313"/>
    </source>
</evidence>
<feature type="transmembrane region" description="Helical" evidence="5">
    <location>
        <begin position="47"/>
        <end position="66"/>
    </location>
</feature>
<keyword evidence="8" id="KW-1185">Reference proteome</keyword>
<dbReference type="GO" id="GO:0001518">
    <property type="term" value="C:voltage-gated sodium channel complex"/>
    <property type="evidence" value="ECO:0007669"/>
    <property type="project" value="TreeGrafter"/>
</dbReference>
<evidence type="ECO:0000256" key="2">
    <source>
        <dbReference type="ARBA" id="ARBA00022692"/>
    </source>
</evidence>
<dbReference type="PANTHER" id="PTHR10037">
    <property type="entry name" value="VOLTAGE-GATED CATION CHANNEL CALCIUM AND SODIUM"/>
    <property type="match status" value="1"/>
</dbReference>
<keyword evidence="2 5" id="KW-0812">Transmembrane</keyword>
<evidence type="ECO:0000256" key="1">
    <source>
        <dbReference type="ARBA" id="ARBA00004141"/>
    </source>
</evidence>
<evidence type="ECO:0000256" key="3">
    <source>
        <dbReference type="ARBA" id="ARBA00022989"/>
    </source>
</evidence>
<evidence type="ECO:0000313" key="7">
    <source>
        <dbReference type="EMBL" id="QKF77386.1"/>
    </source>
</evidence>
<feature type="transmembrane region" description="Helical" evidence="5">
    <location>
        <begin position="194"/>
        <end position="218"/>
    </location>
</feature>
<gene>
    <name evidence="7" type="ORF">ADFLV_1355</name>
</gene>
<keyword evidence="4 5" id="KW-0472">Membrane</keyword>
<evidence type="ECO:0000256" key="5">
    <source>
        <dbReference type="SAM" id="Phobius"/>
    </source>
</evidence>
<dbReference type="KEGG" id="adz:ADFLV_1355"/>
<organism evidence="7 8">
    <name type="scientific">Arcobacter defluvii</name>
    <dbReference type="NCBI Taxonomy" id="873191"/>
    <lineage>
        <taxon>Bacteria</taxon>
        <taxon>Pseudomonadati</taxon>
        <taxon>Campylobacterota</taxon>
        <taxon>Epsilonproteobacteria</taxon>
        <taxon>Campylobacterales</taxon>
        <taxon>Arcobacteraceae</taxon>
        <taxon>Arcobacter</taxon>
    </lineage>
</organism>
<dbReference type="Proteomes" id="UP000503313">
    <property type="component" value="Chromosome"/>
</dbReference>
<reference evidence="7 8" key="1">
    <citation type="submission" date="2020-05" db="EMBL/GenBank/DDBJ databases">
        <title>Complete genome sequencing of Campylobacter and Arcobacter type strains.</title>
        <authorList>
            <person name="Miller W.G."/>
            <person name="Yee E."/>
        </authorList>
    </citation>
    <scope>NUCLEOTIDE SEQUENCE [LARGE SCALE GENOMIC DNA]</scope>
    <source>
        <strain evidence="7 8">LMG 25694</strain>
    </source>
</reference>
<dbReference type="SUPFAM" id="SSF81324">
    <property type="entry name" value="Voltage-gated potassium channels"/>
    <property type="match status" value="1"/>
</dbReference>
<sequence>MYNKIKIFIESSFFSKFITYLIIINGITMGLETSKDFMSSFETYTSLFNQMVITIFTIEIILRIYVHRVSFFKDSWSIFDFTIVAISLIPLNPGFEILRVLRVLRLFRLITVVPQMRKIVTALISVIPGMLSVVALMTLFFYVFAIMSTHLFAQSFPQWFGTLGESFYTLFQIMTLESWSMGIVRPIMEVYPYAWIFFVPFIFVVTFVMINLVVAIIVDAMAILNKDEEDNIINEVHSNESHIHDEIKKLRDEIIEVKLLLKNNINK</sequence>
<dbReference type="InterPro" id="IPR027359">
    <property type="entry name" value="Volt_channel_dom_sf"/>
</dbReference>
<evidence type="ECO:0000259" key="6">
    <source>
        <dbReference type="Pfam" id="PF00520"/>
    </source>
</evidence>
<feature type="transmembrane region" description="Helical" evidence="5">
    <location>
        <begin position="119"/>
        <end position="144"/>
    </location>
</feature>
<feature type="domain" description="Ion transport" evidence="6">
    <location>
        <begin position="12"/>
        <end position="228"/>
    </location>
</feature>
<dbReference type="AlphaFoldDB" id="A0AAE7BGA3"/>
<protein>
    <submittedName>
        <fullName evidence="7">Ion transporter</fullName>
    </submittedName>
</protein>